<evidence type="ECO:0000313" key="2">
    <source>
        <dbReference type="Proteomes" id="UP001371456"/>
    </source>
</evidence>
<protein>
    <submittedName>
        <fullName evidence="1">Uncharacterized protein</fullName>
    </submittedName>
</protein>
<comment type="caution">
    <text evidence="1">The sequence shown here is derived from an EMBL/GenBank/DDBJ whole genome shotgun (WGS) entry which is preliminary data.</text>
</comment>
<gene>
    <name evidence="1" type="ORF">RDI58_001623</name>
</gene>
<evidence type="ECO:0000313" key="1">
    <source>
        <dbReference type="EMBL" id="KAK6803839.1"/>
    </source>
</evidence>
<dbReference type="Proteomes" id="UP001371456">
    <property type="component" value="Unassembled WGS sequence"/>
</dbReference>
<reference evidence="1 2" key="1">
    <citation type="submission" date="2024-02" db="EMBL/GenBank/DDBJ databases">
        <title>de novo genome assembly of Solanum bulbocastanum strain 11H21.</title>
        <authorList>
            <person name="Hosaka A.J."/>
        </authorList>
    </citation>
    <scope>NUCLEOTIDE SEQUENCE [LARGE SCALE GENOMIC DNA]</scope>
    <source>
        <tissue evidence="1">Young leaves</tissue>
    </source>
</reference>
<accession>A0AAN8U5F7</accession>
<keyword evidence="2" id="KW-1185">Reference proteome</keyword>
<dbReference type="EMBL" id="JBANQN010000001">
    <property type="protein sequence ID" value="KAK6803839.1"/>
    <property type="molecule type" value="Genomic_DNA"/>
</dbReference>
<sequence length="102" mass="11809">MPKTAAGVNFLNISPWNKTALCKLLWNLSHKNDKLWIMGSHILCKGRNSMVGQYKTSILAYQENLQSYGVRGCCWLHRRSIPKIALFLCKKKCTNWCKECFQ</sequence>
<dbReference type="AlphaFoldDB" id="A0AAN8U5F7"/>
<proteinExistence type="predicted"/>
<name>A0AAN8U5F7_SOLBU</name>
<organism evidence="1 2">
    <name type="scientific">Solanum bulbocastanum</name>
    <name type="common">Wild potato</name>
    <dbReference type="NCBI Taxonomy" id="147425"/>
    <lineage>
        <taxon>Eukaryota</taxon>
        <taxon>Viridiplantae</taxon>
        <taxon>Streptophyta</taxon>
        <taxon>Embryophyta</taxon>
        <taxon>Tracheophyta</taxon>
        <taxon>Spermatophyta</taxon>
        <taxon>Magnoliopsida</taxon>
        <taxon>eudicotyledons</taxon>
        <taxon>Gunneridae</taxon>
        <taxon>Pentapetalae</taxon>
        <taxon>asterids</taxon>
        <taxon>lamiids</taxon>
        <taxon>Solanales</taxon>
        <taxon>Solanaceae</taxon>
        <taxon>Solanoideae</taxon>
        <taxon>Solaneae</taxon>
        <taxon>Solanum</taxon>
    </lineage>
</organism>